<keyword evidence="2" id="KW-0489">Methyltransferase</keyword>
<dbReference type="Pfam" id="PF08241">
    <property type="entry name" value="Methyltransf_11"/>
    <property type="match status" value="1"/>
</dbReference>
<evidence type="ECO:0000313" key="2">
    <source>
        <dbReference type="EMBL" id="AGF77768.1"/>
    </source>
</evidence>
<dbReference type="CDD" id="cd02440">
    <property type="entry name" value="AdoMet_MTases"/>
    <property type="match status" value="1"/>
</dbReference>
<dbReference type="KEGG" id="dsf:UWK_01200"/>
<dbReference type="InterPro" id="IPR013216">
    <property type="entry name" value="Methyltransf_11"/>
</dbReference>
<dbReference type="AlphaFoldDB" id="M1P2Q5"/>
<dbReference type="GO" id="GO:0032259">
    <property type="term" value="P:methylation"/>
    <property type="evidence" value="ECO:0007669"/>
    <property type="project" value="UniProtKB-KW"/>
</dbReference>
<keyword evidence="2" id="KW-0808">Transferase</keyword>
<dbReference type="eggNOG" id="COG2226">
    <property type="taxonomic scope" value="Bacteria"/>
</dbReference>
<dbReference type="EMBL" id="CP003985">
    <property type="protein sequence ID" value="AGF77768.1"/>
    <property type="molecule type" value="Genomic_DNA"/>
</dbReference>
<accession>M1P2Q5</accession>
<keyword evidence="3" id="KW-1185">Reference proteome</keyword>
<protein>
    <submittedName>
        <fullName evidence="2">Methylase involved in ubiquinone/menaquinone biosynthesis</fullName>
    </submittedName>
</protein>
<dbReference type="RefSeq" id="WP_015403462.1">
    <property type="nucleotide sequence ID" value="NC_020304.1"/>
</dbReference>
<proteinExistence type="predicted"/>
<organism evidence="2 3">
    <name type="scientific">Desulfocapsa sulfexigens (strain DSM 10523 / SB164P1)</name>
    <dbReference type="NCBI Taxonomy" id="1167006"/>
    <lineage>
        <taxon>Bacteria</taxon>
        <taxon>Pseudomonadati</taxon>
        <taxon>Thermodesulfobacteriota</taxon>
        <taxon>Desulfobulbia</taxon>
        <taxon>Desulfobulbales</taxon>
        <taxon>Desulfocapsaceae</taxon>
        <taxon>Desulfocapsa</taxon>
    </lineage>
</organism>
<dbReference type="PANTHER" id="PTHR43591">
    <property type="entry name" value="METHYLTRANSFERASE"/>
    <property type="match status" value="1"/>
</dbReference>
<dbReference type="SUPFAM" id="SSF53335">
    <property type="entry name" value="S-adenosyl-L-methionine-dependent methyltransferases"/>
    <property type="match status" value="1"/>
</dbReference>
<gene>
    <name evidence="2" type="ordered locus">UWK_01200</name>
</gene>
<dbReference type="GO" id="GO:0008757">
    <property type="term" value="F:S-adenosylmethionine-dependent methyltransferase activity"/>
    <property type="evidence" value="ECO:0007669"/>
    <property type="project" value="InterPro"/>
</dbReference>
<dbReference type="Gene3D" id="3.40.50.150">
    <property type="entry name" value="Vaccinia Virus protein VP39"/>
    <property type="match status" value="1"/>
</dbReference>
<name>M1P2Q5_DESSD</name>
<keyword evidence="2" id="KW-0830">Ubiquinone</keyword>
<dbReference type="InterPro" id="IPR029063">
    <property type="entry name" value="SAM-dependent_MTases_sf"/>
</dbReference>
<reference evidence="3" key="1">
    <citation type="journal article" date="2013" name="Stand. Genomic Sci.">
        <title>Complete genome sequence of Desulfocapsa sulfexigens, a marine deltaproteobacterium specialized in disproportionating inorganic sulfur compounds.</title>
        <authorList>
            <person name="Finster K.W."/>
            <person name="Kjeldsen K.U."/>
            <person name="Kube M."/>
            <person name="Reinhardt R."/>
            <person name="Mussmann M."/>
            <person name="Amann R."/>
            <person name="Schreiber L."/>
        </authorList>
    </citation>
    <scope>NUCLEOTIDE SEQUENCE [LARGE SCALE GENOMIC DNA]</scope>
    <source>
        <strain evidence="3">DSM 10523 / SB164P1</strain>
    </source>
</reference>
<evidence type="ECO:0000259" key="1">
    <source>
        <dbReference type="Pfam" id="PF08241"/>
    </source>
</evidence>
<sequence length="303" mass="33799">MKRNRPNEKTEPWTHYWKNATKDSSGCIPGAPASVADLFQEIWANFFKTLPRGARLLDLGTGGGAVLREAQARRQDIHLTGVDFAKVLPDLGEKVAMFPNTCLEKLPFEDGSFDVITSQFAIEYASFSQAMSEIKRVLTPGGRFFFLCHNADSIIVRDNIKRLAAIRDLLASSGLLNGAIQVVKQKKTLLPKKQKYLAQLFRTVQSKHPEQPLINEIAERIAGLMTEAGGLQKLLLLRRDVEMEGRRITALKVSALRLSQLQNFCSQLSSPNRSVQHSTVFVPGTKIPLAWSVKSERSQENVL</sequence>
<evidence type="ECO:0000313" key="3">
    <source>
        <dbReference type="Proteomes" id="UP000011721"/>
    </source>
</evidence>
<dbReference type="Proteomes" id="UP000011721">
    <property type="component" value="Chromosome"/>
</dbReference>
<feature type="domain" description="Methyltransferase type 11" evidence="1">
    <location>
        <begin position="57"/>
        <end position="146"/>
    </location>
</feature>
<dbReference type="HOGENOM" id="CLU_917451_0_0_7"/>